<evidence type="ECO:0000256" key="6">
    <source>
        <dbReference type="ARBA" id="ARBA00022840"/>
    </source>
</evidence>
<proteinExistence type="inferred from homology"/>
<dbReference type="GO" id="GO:0016887">
    <property type="term" value="F:ATP hydrolysis activity"/>
    <property type="evidence" value="ECO:0007669"/>
    <property type="project" value="InterPro"/>
</dbReference>
<evidence type="ECO:0000256" key="8">
    <source>
        <dbReference type="ARBA" id="ARBA00023136"/>
    </source>
</evidence>
<evidence type="ECO:0000259" key="9">
    <source>
        <dbReference type="PROSITE" id="PS50893"/>
    </source>
</evidence>
<dbReference type="SMART" id="SM00382">
    <property type="entry name" value="AAA"/>
    <property type="match status" value="1"/>
</dbReference>
<reference evidence="10" key="1">
    <citation type="submission" date="2020-03" db="EMBL/GenBank/DDBJ databases">
        <title>Ferranicluibacter endophyticum gen. nov., sp. nov., a new genus isolated from Rubus ulmifolius Schott. stem.</title>
        <authorList>
            <person name="Roca-Couso R."/>
            <person name="Flores-Felix J.D."/>
            <person name="Igual J.M."/>
            <person name="Rivas R."/>
        </authorList>
    </citation>
    <scope>NUCLEOTIDE SEQUENCE</scope>
    <source>
        <strain evidence="10">CRRU44</strain>
    </source>
</reference>
<dbReference type="Gene3D" id="3.40.50.300">
    <property type="entry name" value="P-loop containing nucleotide triphosphate hydrolases"/>
    <property type="match status" value="1"/>
</dbReference>
<organism evidence="10 11">
    <name type="scientific">Ferranicluibacter rubi</name>
    <dbReference type="NCBI Taxonomy" id="2715133"/>
    <lineage>
        <taxon>Bacteria</taxon>
        <taxon>Pseudomonadati</taxon>
        <taxon>Pseudomonadota</taxon>
        <taxon>Alphaproteobacteria</taxon>
        <taxon>Hyphomicrobiales</taxon>
        <taxon>Rhizobiaceae</taxon>
        <taxon>Ferranicluibacter</taxon>
    </lineage>
</organism>
<dbReference type="EMBL" id="JAANCM010000004">
    <property type="protein sequence ID" value="NHT76083.1"/>
    <property type="molecule type" value="Genomic_DNA"/>
</dbReference>
<keyword evidence="4" id="KW-0997">Cell inner membrane</keyword>
<dbReference type="SUPFAM" id="SSF52540">
    <property type="entry name" value="P-loop containing nucleoside triphosphate hydrolases"/>
    <property type="match status" value="1"/>
</dbReference>
<dbReference type="NCBIfam" id="TIGR01277">
    <property type="entry name" value="thiQ"/>
    <property type="match status" value="1"/>
</dbReference>
<dbReference type="InterPro" id="IPR005968">
    <property type="entry name" value="Thiamine_ABC_ThiQ"/>
</dbReference>
<evidence type="ECO:0000256" key="1">
    <source>
        <dbReference type="ARBA" id="ARBA00005417"/>
    </source>
</evidence>
<keyword evidence="7" id="KW-1278">Translocase</keyword>
<evidence type="ECO:0000256" key="5">
    <source>
        <dbReference type="ARBA" id="ARBA00022741"/>
    </source>
</evidence>
<accession>A0AA44CAM8</accession>
<protein>
    <submittedName>
        <fullName evidence="10">Thiamine ABC transporter ATP-binding protein</fullName>
    </submittedName>
</protein>
<evidence type="ECO:0000256" key="4">
    <source>
        <dbReference type="ARBA" id="ARBA00022519"/>
    </source>
</evidence>
<dbReference type="PANTHER" id="PTHR42781:SF1">
    <property type="entry name" value="THIAMINE IMPORT ATP-BINDING PROTEIN THIQ"/>
    <property type="match status" value="1"/>
</dbReference>
<evidence type="ECO:0000313" key="11">
    <source>
        <dbReference type="Proteomes" id="UP001155840"/>
    </source>
</evidence>
<dbReference type="RefSeq" id="WP_132664763.1">
    <property type="nucleotide sequence ID" value="NZ_JAANCM010000004.1"/>
</dbReference>
<dbReference type="Pfam" id="PF00005">
    <property type="entry name" value="ABC_tran"/>
    <property type="match status" value="1"/>
</dbReference>
<evidence type="ECO:0000256" key="2">
    <source>
        <dbReference type="ARBA" id="ARBA00022448"/>
    </source>
</evidence>
<dbReference type="GO" id="GO:0042626">
    <property type="term" value="F:ATPase-coupled transmembrane transporter activity"/>
    <property type="evidence" value="ECO:0007669"/>
    <property type="project" value="InterPro"/>
</dbReference>
<dbReference type="InterPro" id="IPR003439">
    <property type="entry name" value="ABC_transporter-like_ATP-bd"/>
</dbReference>
<comment type="similarity">
    <text evidence="1">Belongs to the ABC transporter superfamily.</text>
</comment>
<gene>
    <name evidence="10" type="primary">thiQ</name>
    <name evidence="10" type="ORF">G8E10_10085</name>
</gene>
<evidence type="ECO:0000313" key="10">
    <source>
        <dbReference type="EMBL" id="NHT76083.1"/>
    </source>
</evidence>
<dbReference type="GO" id="GO:0005524">
    <property type="term" value="F:ATP binding"/>
    <property type="evidence" value="ECO:0007669"/>
    <property type="project" value="UniProtKB-KW"/>
</dbReference>
<dbReference type="GO" id="GO:0016020">
    <property type="term" value="C:membrane"/>
    <property type="evidence" value="ECO:0007669"/>
    <property type="project" value="InterPro"/>
</dbReference>
<sequence>MTTTDPTIAVRLENVAVRFPGHPAPRTLLFDAAIESGRITAITGASGSGKSTLLNLVAGFETPDAGRVSILGEDATPIPPALRPVSVIFQEHNLFAHLNVATNVGLGISPALKLDGEDRERIERALRDVGLAGFARRLPPTLSGGERQRVALARALVRHRPILLLDEPFAALDPGLRQEMGDLLAALQEKEASTILLVTHHADDVRRLADRVLFLDDGKVALHEEADAFLRRTEPAAVARFLGARSPAP</sequence>
<dbReference type="InterPro" id="IPR017871">
    <property type="entry name" value="ABC_transporter-like_CS"/>
</dbReference>
<dbReference type="Proteomes" id="UP001155840">
    <property type="component" value="Unassembled WGS sequence"/>
</dbReference>
<evidence type="ECO:0000256" key="3">
    <source>
        <dbReference type="ARBA" id="ARBA00022475"/>
    </source>
</evidence>
<dbReference type="InterPro" id="IPR003593">
    <property type="entry name" value="AAA+_ATPase"/>
</dbReference>
<evidence type="ECO:0000256" key="7">
    <source>
        <dbReference type="ARBA" id="ARBA00022967"/>
    </source>
</evidence>
<keyword evidence="2" id="KW-0813">Transport</keyword>
<dbReference type="InterPro" id="IPR050093">
    <property type="entry name" value="ABC_SmlMolc_Importer"/>
</dbReference>
<comment type="caution">
    <text evidence="10">The sequence shown here is derived from an EMBL/GenBank/DDBJ whole genome shotgun (WGS) entry which is preliminary data.</text>
</comment>
<keyword evidence="6 10" id="KW-0067">ATP-binding</keyword>
<dbReference type="PROSITE" id="PS50893">
    <property type="entry name" value="ABC_TRANSPORTER_2"/>
    <property type="match status" value="1"/>
</dbReference>
<keyword evidence="5" id="KW-0547">Nucleotide-binding</keyword>
<feature type="domain" description="ABC transporter" evidence="9">
    <location>
        <begin position="10"/>
        <end position="242"/>
    </location>
</feature>
<dbReference type="GO" id="GO:0071934">
    <property type="term" value="P:thiamine transmembrane transport"/>
    <property type="evidence" value="ECO:0007669"/>
    <property type="project" value="InterPro"/>
</dbReference>
<keyword evidence="3" id="KW-1003">Cell membrane</keyword>
<dbReference type="PROSITE" id="PS00211">
    <property type="entry name" value="ABC_TRANSPORTER_1"/>
    <property type="match status" value="1"/>
</dbReference>
<keyword evidence="8" id="KW-0472">Membrane</keyword>
<keyword evidence="11" id="KW-1185">Reference proteome</keyword>
<dbReference type="AlphaFoldDB" id="A0AA44CAM8"/>
<dbReference type="InterPro" id="IPR027417">
    <property type="entry name" value="P-loop_NTPase"/>
</dbReference>
<dbReference type="PANTHER" id="PTHR42781">
    <property type="entry name" value="SPERMIDINE/PUTRESCINE IMPORT ATP-BINDING PROTEIN POTA"/>
    <property type="match status" value="1"/>
</dbReference>
<name>A0AA44CAM8_9HYPH</name>